<dbReference type="Gene3D" id="1.10.150.130">
    <property type="match status" value="1"/>
</dbReference>
<reference evidence="6 7" key="1">
    <citation type="journal article" date="2017" name="Genome Biol. Evol.">
        <title>Comparative Genomic Analysis Identifies a Campylobacter Clade Deficient in Selenium Metabolism.</title>
        <authorList>
            <person name="Miller W.G."/>
            <person name="Yee E."/>
            <person name="Lopes B.S."/>
            <person name="Chapman M.H."/>
            <person name="Huynh S."/>
            <person name="Bono J.L."/>
            <person name="Parker C.T."/>
            <person name="Strachan N.J.C."/>
            <person name="Forbes K.J."/>
        </authorList>
    </citation>
    <scope>NUCLEOTIDE SEQUENCE [LARGE SCALE GENOMIC DNA]</scope>
    <source>
        <strain evidence="6 7">RM9261</strain>
    </source>
</reference>
<dbReference type="InterPro" id="IPR011010">
    <property type="entry name" value="DNA_brk_join_enz"/>
</dbReference>
<dbReference type="Gene3D" id="1.10.443.10">
    <property type="entry name" value="Intergrase catalytic core"/>
    <property type="match status" value="1"/>
</dbReference>
<dbReference type="Pfam" id="PF00589">
    <property type="entry name" value="Phage_integrase"/>
    <property type="match status" value="1"/>
</dbReference>
<evidence type="ECO:0000256" key="2">
    <source>
        <dbReference type="ARBA" id="ARBA00022908"/>
    </source>
</evidence>
<evidence type="ECO:0000256" key="3">
    <source>
        <dbReference type="ARBA" id="ARBA00023125"/>
    </source>
</evidence>
<sequence length="398" mass="46416">MKNKRFITDSQLKAITLPLDTKELIIKDESTPNLIVRISPQTKSFIFRAKIDGKMKQYKIGQYPLISLATARQEAIKLKAQITQDIDPTLKELTFNEVAQMWLKYKSKQNLATFQKIQGRLNNHIIPKLGNIKIQDLKRDKLIKCVLELELKDNRGDGYETKTKIFGILKDILKFIAIHGLIHDYISPLADLNFSDICKDKHTTTHHRYIQEPKRLKEFLDAIENYKGNILTKYALKMGVYTALRSQTLRTLKWEYIDYTKEIINIPKEQMKTKKPFILPLTNQIKAILKELEPYKLGKYLFSINANVMSDGTLSKAIRKMGFRDDTDFHGLRGLFSTICNEHTQEHGLSPEIIELCLAHADTNQIRNAYNHSERLNEKTQLMKWYNDYIDKIRDELK</sequence>
<feature type="domain" description="Tyr recombinase" evidence="5">
    <location>
        <begin position="206"/>
        <end position="384"/>
    </location>
</feature>
<evidence type="ECO:0000313" key="6">
    <source>
        <dbReference type="EMBL" id="WWC41558.1"/>
    </source>
</evidence>
<dbReference type="EMBL" id="CP144916">
    <property type="protein sequence ID" value="WWC41558.1"/>
    <property type="molecule type" value="Genomic_DNA"/>
</dbReference>
<dbReference type="RefSeq" id="WP_086257307.1">
    <property type="nucleotide sequence ID" value="NZ_CP018793.1"/>
</dbReference>
<dbReference type="InterPro" id="IPR010998">
    <property type="entry name" value="Integrase_recombinase_N"/>
</dbReference>
<evidence type="ECO:0000256" key="1">
    <source>
        <dbReference type="ARBA" id="ARBA00008857"/>
    </source>
</evidence>
<dbReference type="InterPro" id="IPR038488">
    <property type="entry name" value="Integrase_DNA-bd_sf"/>
</dbReference>
<evidence type="ECO:0000259" key="5">
    <source>
        <dbReference type="PROSITE" id="PS51898"/>
    </source>
</evidence>
<dbReference type="SUPFAM" id="SSF56349">
    <property type="entry name" value="DNA breaking-rejoining enzymes"/>
    <property type="match status" value="1"/>
</dbReference>
<protein>
    <submittedName>
        <fullName evidence="6">Tyrosine-type recombinase/integrase</fullName>
    </submittedName>
</protein>
<dbReference type="GeneID" id="93113959"/>
<comment type="similarity">
    <text evidence="1">Belongs to the 'phage' integrase family.</text>
</comment>
<name>A0ABZ2E764_9BACT</name>
<keyword evidence="3" id="KW-0238">DNA-binding</keyword>
<dbReference type="Pfam" id="PF13356">
    <property type="entry name" value="Arm-DNA-bind_3"/>
    <property type="match status" value="1"/>
</dbReference>
<dbReference type="InterPro" id="IPR025166">
    <property type="entry name" value="Integrase_DNA_bind_dom"/>
</dbReference>
<keyword evidence="4" id="KW-0233">DNA recombination</keyword>
<dbReference type="InterPro" id="IPR013762">
    <property type="entry name" value="Integrase-like_cat_sf"/>
</dbReference>
<dbReference type="InterPro" id="IPR050808">
    <property type="entry name" value="Phage_Integrase"/>
</dbReference>
<keyword evidence="2" id="KW-0229">DNA integration</keyword>
<evidence type="ECO:0000313" key="7">
    <source>
        <dbReference type="Proteomes" id="UP001318120"/>
    </source>
</evidence>
<dbReference type="Gene3D" id="3.30.160.390">
    <property type="entry name" value="Integrase, DNA-binding domain"/>
    <property type="match status" value="1"/>
</dbReference>
<dbReference type="CDD" id="cd00801">
    <property type="entry name" value="INT_P4_C"/>
    <property type="match status" value="1"/>
</dbReference>
<accession>A0ABZ2E764</accession>
<keyword evidence="7" id="KW-1185">Reference proteome</keyword>
<dbReference type="InterPro" id="IPR004107">
    <property type="entry name" value="Integrase_SAM-like_N"/>
</dbReference>
<dbReference type="InterPro" id="IPR002104">
    <property type="entry name" value="Integrase_catalytic"/>
</dbReference>
<organism evidence="6 7">
    <name type="scientific">Campylobacter vicugnae</name>
    <dbReference type="NCBI Taxonomy" id="1660076"/>
    <lineage>
        <taxon>Bacteria</taxon>
        <taxon>Pseudomonadati</taxon>
        <taxon>Campylobacterota</taxon>
        <taxon>Epsilonproteobacteria</taxon>
        <taxon>Campylobacterales</taxon>
        <taxon>Campylobacteraceae</taxon>
        <taxon>Campylobacter</taxon>
    </lineage>
</organism>
<gene>
    <name evidence="6" type="ORF">CVIC9261_07580</name>
</gene>
<dbReference type="PANTHER" id="PTHR30629">
    <property type="entry name" value="PROPHAGE INTEGRASE"/>
    <property type="match status" value="1"/>
</dbReference>
<proteinExistence type="inferred from homology"/>
<dbReference type="PANTHER" id="PTHR30629:SF2">
    <property type="entry name" value="PROPHAGE INTEGRASE INTS-RELATED"/>
    <property type="match status" value="1"/>
</dbReference>
<evidence type="ECO:0000256" key="4">
    <source>
        <dbReference type="ARBA" id="ARBA00023172"/>
    </source>
</evidence>
<dbReference type="Proteomes" id="UP001318120">
    <property type="component" value="Chromosome"/>
</dbReference>
<dbReference type="Pfam" id="PF14659">
    <property type="entry name" value="Phage_int_SAM_3"/>
    <property type="match status" value="1"/>
</dbReference>
<dbReference type="PROSITE" id="PS51898">
    <property type="entry name" value="TYR_RECOMBINASE"/>
    <property type="match status" value="1"/>
</dbReference>